<dbReference type="PROSITE" id="PS50994">
    <property type="entry name" value="INTEGRASE"/>
    <property type="match status" value="1"/>
</dbReference>
<evidence type="ECO:0000259" key="1">
    <source>
        <dbReference type="PROSITE" id="PS50994"/>
    </source>
</evidence>
<comment type="caution">
    <text evidence="2">The sequence shown here is derived from an EMBL/GenBank/DDBJ whole genome shotgun (WGS) entry which is preliminary data.</text>
</comment>
<evidence type="ECO:0000313" key="3">
    <source>
        <dbReference type="Proteomes" id="UP000824469"/>
    </source>
</evidence>
<evidence type="ECO:0000313" key="2">
    <source>
        <dbReference type="EMBL" id="KAH9320422.1"/>
    </source>
</evidence>
<dbReference type="EMBL" id="JAHRHJ020000004">
    <property type="protein sequence ID" value="KAH9320422.1"/>
    <property type="molecule type" value="Genomic_DNA"/>
</dbReference>
<dbReference type="GO" id="GO:0015074">
    <property type="term" value="P:DNA integration"/>
    <property type="evidence" value="ECO:0007669"/>
    <property type="project" value="InterPro"/>
</dbReference>
<dbReference type="AlphaFoldDB" id="A0AA38LH44"/>
<dbReference type="Gene3D" id="3.30.420.10">
    <property type="entry name" value="Ribonuclease H-like superfamily/Ribonuclease H"/>
    <property type="match status" value="1"/>
</dbReference>
<sequence length="76" mass="8657">NGICRERTVLRTPQENGVVEIINMTIMERARSMRIHSRLPLQFWAEVVDTMVYLINRGPSSSLVGGIPEESWTGKE</sequence>
<dbReference type="InterPro" id="IPR039537">
    <property type="entry name" value="Retrotran_Ty1/copia-like"/>
</dbReference>
<dbReference type="PANTHER" id="PTHR42648">
    <property type="entry name" value="TRANSPOSASE, PUTATIVE-RELATED"/>
    <property type="match status" value="1"/>
</dbReference>
<feature type="non-terminal residue" evidence="2">
    <location>
        <position position="76"/>
    </location>
</feature>
<dbReference type="PANTHER" id="PTHR42648:SF28">
    <property type="entry name" value="TRANSPOSON-ENCODED PROTEIN WITH RIBONUCLEASE H-LIKE AND RETROVIRUS ZINC FINGER-LIKE DOMAINS"/>
    <property type="match status" value="1"/>
</dbReference>
<gene>
    <name evidence="2" type="ORF">KI387_044522</name>
</gene>
<dbReference type="SUPFAM" id="SSF53098">
    <property type="entry name" value="Ribonuclease H-like"/>
    <property type="match status" value="1"/>
</dbReference>
<feature type="non-terminal residue" evidence="2">
    <location>
        <position position="1"/>
    </location>
</feature>
<accession>A0AA38LH44</accession>
<keyword evidence="3" id="KW-1185">Reference proteome</keyword>
<feature type="domain" description="Integrase catalytic" evidence="1">
    <location>
        <begin position="1"/>
        <end position="76"/>
    </location>
</feature>
<protein>
    <recommendedName>
        <fullName evidence="1">Integrase catalytic domain-containing protein</fullName>
    </recommendedName>
</protein>
<organism evidence="2 3">
    <name type="scientific">Taxus chinensis</name>
    <name type="common">Chinese yew</name>
    <name type="synonym">Taxus wallichiana var. chinensis</name>
    <dbReference type="NCBI Taxonomy" id="29808"/>
    <lineage>
        <taxon>Eukaryota</taxon>
        <taxon>Viridiplantae</taxon>
        <taxon>Streptophyta</taxon>
        <taxon>Embryophyta</taxon>
        <taxon>Tracheophyta</taxon>
        <taxon>Spermatophyta</taxon>
        <taxon>Pinopsida</taxon>
        <taxon>Pinidae</taxon>
        <taxon>Conifers II</taxon>
        <taxon>Cupressales</taxon>
        <taxon>Taxaceae</taxon>
        <taxon>Taxus</taxon>
    </lineage>
</organism>
<name>A0AA38LH44_TAXCH</name>
<dbReference type="InterPro" id="IPR036397">
    <property type="entry name" value="RNaseH_sf"/>
</dbReference>
<reference evidence="2 3" key="1">
    <citation type="journal article" date="2021" name="Nat. Plants">
        <title>The Taxus genome provides insights into paclitaxel biosynthesis.</title>
        <authorList>
            <person name="Xiong X."/>
            <person name="Gou J."/>
            <person name="Liao Q."/>
            <person name="Li Y."/>
            <person name="Zhou Q."/>
            <person name="Bi G."/>
            <person name="Li C."/>
            <person name="Du R."/>
            <person name="Wang X."/>
            <person name="Sun T."/>
            <person name="Guo L."/>
            <person name="Liang H."/>
            <person name="Lu P."/>
            <person name="Wu Y."/>
            <person name="Zhang Z."/>
            <person name="Ro D.K."/>
            <person name="Shang Y."/>
            <person name="Huang S."/>
            <person name="Yan J."/>
        </authorList>
    </citation>
    <scope>NUCLEOTIDE SEQUENCE [LARGE SCALE GENOMIC DNA]</scope>
    <source>
        <strain evidence="2">Ta-2019</strain>
    </source>
</reference>
<dbReference type="GO" id="GO:0003676">
    <property type="term" value="F:nucleic acid binding"/>
    <property type="evidence" value="ECO:0007669"/>
    <property type="project" value="InterPro"/>
</dbReference>
<dbReference type="InterPro" id="IPR012337">
    <property type="entry name" value="RNaseH-like_sf"/>
</dbReference>
<dbReference type="Proteomes" id="UP000824469">
    <property type="component" value="Unassembled WGS sequence"/>
</dbReference>
<proteinExistence type="predicted"/>
<dbReference type="InterPro" id="IPR001584">
    <property type="entry name" value="Integrase_cat-core"/>
</dbReference>